<evidence type="ECO:0000256" key="1">
    <source>
        <dbReference type="ARBA" id="ARBA00000085"/>
    </source>
</evidence>
<proteinExistence type="predicted"/>
<reference evidence="15 16" key="1">
    <citation type="submission" date="2017-07" db="EMBL/GenBank/DDBJ databases">
        <authorList>
            <person name="Sun Z.S."/>
            <person name="Albrecht U."/>
            <person name="Echele G."/>
            <person name="Lee C.C."/>
        </authorList>
    </citation>
    <scope>NUCLEOTIDE SEQUENCE [LARGE SCALE GENOMIC DNA]</scope>
    <source>
        <strain evidence="15 16">P16-029</strain>
    </source>
</reference>
<dbReference type="GO" id="GO:0000155">
    <property type="term" value="F:phosphorelay sensor kinase activity"/>
    <property type="evidence" value="ECO:0007669"/>
    <property type="project" value="InterPro"/>
</dbReference>
<dbReference type="GO" id="GO:0005509">
    <property type="term" value="F:calcium ion binding"/>
    <property type="evidence" value="ECO:0007669"/>
    <property type="project" value="UniProtKB-ARBA"/>
</dbReference>
<feature type="domain" description="Histidine kinase" evidence="13">
    <location>
        <begin position="255"/>
        <end position="470"/>
    </location>
</feature>
<dbReference type="CDD" id="cd00075">
    <property type="entry name" value="HATPase"/>
    <property type="match status" value="1"/>
</dbReference>
<dbReference type="Gene3D" id="6.10.340.10">
    <property type="match status" value="1"/>
</dbReference>
<evidence type="ECO:0000256" key="8">
    <source>
        <dbReference type="ARBA" id="ARBA00022777"/>
    </source>
</evidence>
<evidence type="ECO:0000256" key="5">
    <source>
        <dbReference type="ARBA" id="ARBA00022553"/>
    </source>
</evidence>
<keyword evidence="8 15" id="KW-0418">Kinase</keyword>
<name>A0A3E2DF45_9ACTN</name>
<evidence type="ECO:0000256" key="12">
    <source>
        <dbReference type="SAM" id="Phobius"/>
    </source>
</evidence>
<keyword evidence="5" id="KW-0597">Phosphoprotein</keyword>
<dbReference type="CDD" id="cd00082">
    <property type="entry name" value="HisKA"/>
    <property type="match status" value="1"/>
</dbReference>
<dbReference type="Pfam" id="PF00672">
    <property type="entry name" value="HAMP"/>
    <property type="match status" value="1"/>
</dbReference>
<comment type="subcellular location">
    <subcellularLocation>
        <location evidence="3">Cell membrane</location>
    </subcellularLocation>
</comment>
<keyword evidence="6" id="KW-0808">Transferase</keyword>
<dbReference type="EC" id="2.7.13.3" evidence="4"/>
<dbReference type="PROSITE" id="PS50109">
    <property type="entry name" value="HIS_KIN"/>
    <property type="match status" value="1"/>
</dbReference>
<dbReference type="InterPro" id="IPR036097">
    <property type="entry name" value="HisK_dim/P_sf"/>
</dbReference>
<evidence type="ECO:0000256" key="9">
    <source>
        <dbReference type="ARBA" id="ARBA00022989"/>
    </source>
</evidence>
<dbReference type="GO" id="GO:0005886">
    <property type="term" value="C:plasma membrane"/>
    <property type="evidence" value="ECO:0007669"/>
    <property type="project" value="UniProtKB-SubCell"/>
</dbReference>
<evidence type="ECO:0000256" key="3">
    <source>
        <dbReference type="ARBA" id="ARBA00004236"/>
    </source>
</evidence>
<evidence type="ECO:0000256" key="2">
    <source>
        <dbReference type="ARBA" id="ARBA00001968"/>
    </source>
</evidence>
<keyword evidence="7 12" id="KW-0812">Transmembrane</keyword>
<dbReference type="SMART" id="SM00387">
    <property type="entry name" value="HATPase_c"/>
    <property type="match status" value="1"/>
</dbReference>
<dbReference type="InterPro" id="IPR050428">
    <property type="entry name" value="TCS_sensor_his_kinase"/>
</dbReference>
<dbReference type="PROSITE" id="PS50885">
    <property type="entry name" value="HAMP"/>
    <property type="match status" value="1"/>
</dbReference>
<dbReference type="Pfam" id="PF00512">
    <property type="entry name" value="HisKA"/>
    <property type="match status" value="1"/>
</dbReference>
<dbReference type="SMART" id="SM00304">
    <property type="entry name" value="HAMP"/>
    <property type="match status" value="1"/>
</dbReference>
<dbReference type="AlphaFoldDB" id="A0A3E2DF45"/>
<comment type="catalytic activity">
    <reaction evidence="1">
        <text>ATP + protein L-histidine = ADP + protein N-phospho-L-histidine.</text>
        <dbReference type="EC" id="2.7.13.3"/>
    </reaction>
</comment>
<gene>
    <name evidence="15" type="ORF">CHT91_08150</name>
</gene>
<dbReference type="FunFam" id="1.10.287.130:FF:000001">
    <property type="entry name" value="Two-component sensor histidine kinase"/>
    <property type="match status" value="1"/>
</dbReference>
<feature type="domain" description="HAMP" evidence="14">
    <location>
        <begin position="178"/>
        <end position="240"/>
    </location>
</feature>
<keyword evidence="11 12" id="KW-0472">Membrane</keyword>
<evidence type="ECO:0000256" key="7">
    <source>
        <dbReference type="ARBA" id="ARBA00022692"/>
    </source>
</evidence>
<dbReference type="Pfam" id="PF02518">
    <property type="entry name" value="HATPase_c"/>
    <property type="match status" value="1"/>
</dbReference>
<dbReference type="InterPro" id="IPR003660">
    <property type="entry name" value="HAMP_dom"/>
</dbReference>
<dbReference type="SUPFAM" id="SSF55874">
    <property type="entry name" value="ATPase domain of HSP90 chaperone/DNA topoisomerase II/histidine kinase"/>
    <property type="match status" value="1"/>
</dbReference>
<keyword evidence="9 12" id="KW-1133">Transmembrane helix</keyword>
<evidence type="ECO:0000313" key="16">
    <source>
        <dbReference type="Proteomes" id="UP000259211"/>
    </source>
</evidence>
<comment type="cofactor">
    <cofactor evidence="2">
        <name>a divalent metal cation</name>
        <dbReference type="ChEBI" id="CHEBI:60240"/>
    </cofactor>
</comment>
<dbReference type="EMBL" id="NOWI01000006">
    <property type="protein sequence ID" value="RFT44016.1"/>
    <property type="molecule type" value="Genomic_DNA"/>
</dbReference>
<evidence type="ECO:0000313" key="15">
    <source>
        <dbReference type="EMBL" id="RFT44016.1"/>
    </source>
</evidence>
<dbReference type="InterPro" id="IPR004358">
    <property type="entry name" value="Sig_transdc_His_kin-like_C"/>
</dbReference>
<dbReference type="FunFam" id="3.30.565.10:FF:000006">
    <property type="entry name" value="Sensor histidine kinase WalK"/>
    <property type="match status" value="1"/>
</dbReference>
<dbReference type="PRINTS" id="PR00344">
    <property type="entry name" value="BCTRLSENSOR"/>
</dbReference>
<dbReference type="CDD" id="cd06225">
    <property type="entry name" value="HAMP"/>
    <property type="match status" value="1"/>
</dbReference>
<evidence type="ECO:0000259" key="13">
    <source>
        <dbReference type="PROSITE" id="PS50109"/>
    </source>
</evidence>
<evidence type="ECO:0000256" key="11">
    <source>
        <dbReference type="ARBA" id="ARBA00023136"/>
    </source>
</evidence>
<protein>
    <recommendedName>
        <fullName evidence="4">histidine kinase</fullName>
        <ecNumber evidence="4">2.7.13.3</ecNumber>
    </recommendedName>
</protein>
<dbReference type="Proteomes" id="UP000259211">
    <property type="component" value="Unassembled WGS sequence"/>
</dbReference>
<organism evidence="15 16">
    <name type="scientific">Cutibacterium avidum</name>
    <dbReference type="NCBI Taxonomy" id="33010"/>
    <lineage>
        <taxon>Bacteria</taxon>
        <taxon>Bacillati</taxon>
        <taxon>Actinomycetota</taxon>
        <taxon>Actinomycetes</taxon>
        <taxon>Propionibacteriales</taxon>
        <taxon>Propionibacteriaceae</taxon>
        <taxon>Cutibacterium</taxon>
    </lineage>
</organism>
<accession>A0A3E2DF45</accession>
<evidence type="ECO:0000259" key="14">
    <source>
        <dbReference type="PROSITE" id="PS50885"/>
    </source>
</evidence>
<feature type="transmembrane region" description="Helical" evidence="12">
    <location>
        <begin position="12"/>
        <end position="31"/>
    </location>
</feature>
<keyword evidence="10" id="KW-0902">Two-component regulatory system</keyword>
<dbReference type="InterPro" id="IPR003661">
    <property type="entry name" value="HisK_dim/P_dom"/>
</dbReference>
<dbReference type="RefSeq" id="WP_117189460.1">
    <property type="nucleotide sequence ID" value="NZ_JASORL010000007.1"/>
</dbReference>
<evidence type="ECO:0000256" key="10">
    <source>
        <dbReference type="ARBA" id="ARBA00023012"/>
    </source>
</evidence>
<feature type="transmembrane region" description="Helical" evidence="12">
    <location>
        <begin position="154"/>
        <end position="177"/>
    </location>
</feature>
<dbReference type="InterPro" id="IPR003594">
    <property type="entry name" value="HATPase_dom"/>
</dbReference>
<dbReference type="Gene3D" id="3.30.565.10">
    <property type="entry name" value="Histidine kinase-like ATPase, C-terminal domain"/>
    <property type="match status" value="1"/>
</dbReference>
<dbReference type="InterPro" id="IPR005467">
    <property type="entry name" value="His_kinase_dom"/>
</dbReference>
<dbReference type="Gene3D" id="1.10.287.130">
    <property type="match status" value="1"/>
</dbReference>
<dbReference type="PANTHER" id="PTHR45436">
    <property type="entry name" value="SENSOR HISTIDINE KINASE YKOH"/>
    <property type="match status" value="1"/>
</dbReference>
<dbReference type="SMART" id="SM00388">
    <property type="entry name" value="HisKA"/>
    <property type="match status" value="1"/>
</dbReference>
<evidence type="ECO:0000256" key="4">
    <source>
        <dbReference type="ARBA" id="ARBA00012438"/>
    </source>
</evidence>
<dbReference type="SUPFAM" id="SSF47384">
    <property type="entry name" value="Homodimeric domain of signal transducing histidine kinase"/>
    <property type="match status" value="1"/>
</dbReference>
<evidence type="ECO:0000256" key="6">
    <source>
        <dbReference type="ARBA" id="ARBA00022679"/>
    </source>
</evidence>
<dbReference type="PANTHER" id="PTHR45436:SF5">
    <property type="entry name" value="SENSOR HISTIDINE KINASE TRCS"/>
    <property type="match status" value="1"/>
</dbReference>
<sequence length="470" mass="50085">MGRHTLGHQLVVRVLAIISVLAVALGGVTIWGTHQILTDGLDEQVMAAAHRQEANPIGLPGPTAGDVLGIQAGTIFAVKADGVCLMTTVTEGAVLTKYCNADAGELLAVRQDSRPHDLNGNNGTEYRALAETRDNVSYVVALPRTRLLNAIERLLALEVTITVLALAVGFFATRAVVTKSLRPLNQLASTATVVSEMDLGSGEVNLPIRVDPALTDPRSEVGQVGHALNHMLNNVEGALESRQQSEVKVRQFVADASHELRNPLASIRGYAELTRRRRGELCPESQFAMDRIESEATRMSALVEDMLLLARLDNDQKLELAPIDLVEVVLNAVSDAQAAGSDHIWTLDVPNEEITVMADADRLMQVVVNVLSNARKHTPAGVTVHTTVTADDGRSVVTIADNGPGIPESVRPLIFERFSRADASRTASKEGSTGLGMSIVAAVMVAHQGTAKVDSTDKGTTVTLTLPLVA</sequence>
<dbReference type="InterPro" id="IPR036890">
    <property type="entry name" value="HATPase_C_sf"/>
</dbReference>
<comment type="caution">
    <text evidence="15">The sequence shown here is derived from an EMBL/GenBank/DDBJ whole genome shotgun (WGS) entry which is preliminary data.</text>
</comment>